<dbReference type="AlphaFoldDB" id="A0A077ZTF3"/>
<reference evidence="2 3" key="1">
    <citation type="submission" date="2014-06" db="EMBL/GenBank/DDBJ databases">
        <authorList>
            <person name="Swart Estienne"/>
        </authorList>
    </citation>
    <scope>NUCLEOTIDE SEQUENCE [LARGE SCALE GENOMIC DNA]</scope>
    <source>
        <strain evidence="2 3">130c</strain>
    </source>
</reference>
<name>A0A077ZTF3_STYLE</name>
<organism evidence="2 3">
    <name type="scientific">Stylonychia lemnae</name>
    <name type="common">Ciliate</name>
    <dbReference type="NCBI Taxonomy" id="5949"/>
    <lineage>
        <taxon>Eukaryota</taxon>
        <taxon>Sar</taxon>
        <taxon>Alveolata</taxon>
        <taxon>Ciliophora</taxon>
        <taxon>Intramacronucleata</taxon>
        <taxon>Spirotrichea</taxon>
        <taxon>Stichotrichia</taxon>
        <taxon>Sporadotrichida</taxon>
        <taxon>Oxytrichidae</taxon>
        <taxon>Stylonychinae</taxon>
        <taxon>Stylonychia</taxon>
    </lineage>
</organism>
<feature type="compositionally biased region" description="Basic and acidic residues" evidence="1">
    <location>
        <begin position="119"/>
        <end position="131"/>
    </location>
</feature>
<keyword evidence="3" id="KW-1185">Reference proteome</keyword>
<evidence type="ECO:0000256" key="1">
    <source>
        <dbReference type="SAM" id="MobiDB-lite"/>
    </source>
</evidence>
<feature type="region of interest" description="Disordered" evidence="1">
    <location>
        <begin position="111"/>
        <end position="143"/>
    </location>
</feature>
<sequence length="334" mass="38508">MGNSSVCCQDETNSFNITDIDFKQISHQPSKKILISSKDIQTQIEESPSFSKEQIFQVHQMLREQNDKIQNTFKQNLSNLSLNQDDDSLNYVLKSNQISSLPYLQSLASSHGLNSKNCSPRDSRPEMRKNDSNGSTSKKQNMKKQVFFNNQDDFLNYTRLDCQTPKMLSKCENYIEYDNQTTRTDVLKFSDKKVSIKLNDIECIGNTYNKRKDRSQFYKPKITVPQNGILGATSFHSQSKLLFSDSDLNELSENQSFSEIDSLDSSYNKIGSNKSLTLNHLQDNHDFNIIRNKNQLNYNSQIIQDSIFSDKYDQISNQNLDLYQEANIVRVSQN</sequence>
<dbReference type="EMBL" id="CCKQ01000644">
    <property type="protein sequence ID" value="CDW71741.1"/>
    <property type="molecule type" value="Genomic_DNA"/>
</dbReference>
<dbReference type="InParanoid" id="A0A077ZTF3"/>
<protein>
    <submittedName>
        <fullName evidence="2">Uncharacterized protein</fullName>
    </submittedName>
</protein>
<evidence type="ECO:0000313" key="3">
    <source>
        <dbReference type="Proteomes" id="UP000039865"/>
    </source>
</evidence>
<dbReference type="Proteomes" id="UP000039865">
    <property type="component" value="Unassembled WGS sequence"/>
</dbReference>
<accession>A0A077ZTF3</accession>
<gene>
    <name evidence="2" type="primary">Contig4619.g4933</name>
    <name evidence="2" type="ORF">STYLEM_689</name>
</gene>
<proteinExistence type="predicted"/>
<evidence type="ECO:0000313" key="2">
    <source>
        <dbReference type="EMBL" id="CDW71741.1"/>
    </source>
</evidence>